<dbReference type="InterPro" id="IPR034660">
    <property type="entry name" value="DinB/YfiT-like"/>
</dbReference>
<gene>
    <name evidence="2" type="ORF">ACFQZM_47715</name>
</gene>
<proteinExistence type="predicted"/>
<accession>A0ABW2Y3A9</accession>
<sequence>MGVSLLQRAIGHALDCVDGISRSSLLRATPCAGWNVRTLLHHMNDAFDVLEESAYAGFVAPGRARTRQSDDDPVASIRRRAMGILHAGLPVTRGDTAAIGDRRIPVDGVMVAMALEIAVHGWDIARACGDDRPIPAGLSAELLLVVPLLVDDATRPGLFAPRVTAPDGASPSDRLVAYLGRDPTASRWAGTDL</sequence>
<dbReference type="NCBIfam" id="TIGR03083">
    <property type="entry name" value="maleylpyruvate isomerase family mycothiol-dependent enzyme"/>
    <property type="match status" value="1"/>
</dbReference>
<comment type="caution">
    <text evidence="2">The sequence shown here is derived from an EMBL/GenBank/DDBJ whole genome shotgun (WGS) entry which is preliminary data.</text>
</comment>
<protein>
    <submittedName>
        <fullName evidence="2">TIGR03086 family metal-binding protein</fullName>
    </submittedName>
</protein>
<dbReference type="EMBL" id="JBHTGP010000038">
    <property type="protein sequence ID" value="MFD0692248.1"/>
    <property type="molecule type" value="Genomic_DNA"/>
</dbReference>
<name>A0ABW2Y3A9_9ACTN</name>
<dbReference type="InterPro" id="IPR024344">
    <property type="entry name" value="MDMPI_metal-binding"/>
</dbReference>
<dbReference type="InterPro" id="IPR017517">
    <property type="entry name" value="Maleyloyr_isom"/>
</dbReference>
<organism evidence="2 3">
    <name type="scientific">Actinomadura fibrosa</name>
    <dbReference type="NCBI Taxonomy" id="111802"/>
    <lineage>
        <taxon>Bacteria</taxon>
        <taxon>Bacillati</taxon>
        <taxon>Actinomycetota</taxon>
        <taxon>Actinomycetes</taxon>
        <taxon>Streptosporangiales</taxon>
        <taxon>Thermomonosporaceae</taxon>
        <taxon>Actinomadura</taxon>
    </lineage>
</organism>
<feature type="domain" description="Mycothiol-dependent maleylpyruvate isomerase metal-binding" evidence="1">
    <location>
        <begin position="12"/>
        <end position="125"/>
    </location>
</feature>
<dbReference type="Proteomes" id="UP001597063">
    <property type="component" value="Unassembled WGS sequence"/>
</dbReference>
<dbReference type="SUPFAM" id="SSF109854">
    <property type="entry name" value="DinB/YfiT-like putative metalloenzymes"/>
    <property type="match status" value="1"/>
</dbReference>
<dbReference type="NCBIfam" id="TIGR03086">
    <property type="entry name" value="TIGR03086 family metal-binding protein"/>
    <property type="match status" value="1"/>
</dbReference>
<evidence type="ECO:0000313" key="3">
    <source>
        <dbReference type="Proteomes" id="UP001597063"/>
    </source>
</evidence>
<evidence type="ECO:0000313" key="2">
    <source>
        <dbReference type="EMBL" id="MFD0692248.1"/>
    </source>
</evidence>
<dbReference type="Pfam" id="PF11716">
    <property type="entry name" value="MDMPI_N"/>
    <property type="match status" value="1"/>
</dbReference>
<dbReference type="RefSeq" id="WP_165502706.1">
    <property type="nucleotide sequence ID" value="NZ_CAACUY010000010.1"/>
</dbReference>
<evidence type="ECO:0000259" key="1">
    <source>
        <dbReference type="Pfam" id="PF11716"/>
    </source>
</evidence>
<keyword evidence="3" id="KW-1185">Reference proteome</keyword>
<dbReference type="Gene3D" id="1.20.120.450">
    <property type="entry name" value="dinb family like domain"/>
    <property type="match status" value="1"/>
</dbReference>
<reference evidence="3" key="1">
    <citation type="journal article" date="2019" name="Int. J. Syst. Evol. Microbiol.">
        <title>The Global Catalogue of Microorganisms (GCM) 10K type strain sequencing project: providing services to taxonomists for standard genome sequencing and annotation.</title>
        <authorList>
            <consortium name="The Broad Institute Genomics Platform"/>
            <consortium name="The Broad Institute Genome Sequencing Center for Infectious Disease"/>
            <person name="Wu L."/>
            <person name="Ma J."/>
        </authorList>
    </citation>
    <scope>NUCLEOTIDE SEQUENCE [LARGE SCALE GENOMIC DNA]</scope>
    <source>
        <strain evidence="3">JCM 9371</strain>
    </source>
</reference>
<dbReference type="InterPro" id="IPR017520">
    <property type="entry name" value="CHP03086"/>
</dbReference>